<organism evidence="1 2">
    <name type="scientific">Ruminococcus difficilis</name>
    <dbReference type="NCBI Taxonomy" id="2763069"/>
    <lineage>
        <taxon>Bacteria</taxon>
        <taxon>Bacillati</taxon>
        <taxon>Bacillota</taxon>
        <taxon>Clostridia</taxon>
        <taxon>Eubacteriales</taxon>
        <taxon>Oscillospiraceae</taxon>
        <taxon>Ruminococcus</taxon>
    </lineage>
</organism>
<protein>
    <submittedName>
        <fullName evidence="1">DUF1893 domain-containing protein</fullName>
    </submittedName>
</protein>
<comment type="caution">
    <text evidence="1">The sequence shown here is derived from an EMBL/GenBank/DDBJ whole genome shotgun (WGS) entry which is preliminary data.</text>
</comment>
<evidence type="ECO:0000313" key="2">
    <source>
        <dbReference type="Proteomes" id="UP000633365"/>
    </source>
</evidence>
<sequence>MITEMTYARQMLSIGGYKLVVCAKDSVHVSEDSGLDSLLSLVGEDTWIGAAAADKVVGKAAAMLFVLLRVKSLYAEVITETAKAVLEAQGIECVYGTLVERLIDADGKVCPSELAVENVVDPSDAPAALK</sequence>
<accession>A0A934TXY1</accession>
<dbReference type="SUPFAM" id="SSF53927">
    <property type="entry name" value="Cytidine deaminase-like"/>
    <property type="match status" value="1"/>
</dbReference>
<dbReference type="InterPro" id="IPR016193">
    <property type="entry name" value="Cytidine_deaminase-like"/>
</dbReference>
<gene>
    <name evidence="1" type="ORF">JKK62_00205</name>
</gene>
<dbReference type="Proteomes" id="UP000633365">
    <property type="component" value="Unassembled WGS sequence"/>
</dbReference>
<name>A0A934TXY1_9FIRM</name>
<dbReference type="GO" id="GO:0003824">
    <property type="term" value="F:catalytic activity"/>
    <property type="evidence" value="ECO:0007669"/>
    <property type="project" value="InterPro"/>
</dbReference>
<keyword evidence="2" id="KW-1185">Reference proteome</keyword>
<dbReference type="Gene3D" id="3.40.140.30">
    <property type="entry name" value="Hypothetical protein TM1506"/>
    <property type="match status" value="1"/>
</dbReference>
<reference evidence="1" key="1">
    <citation type="submission" date="2021-01" db="EMBL/GenBank/DDBJ databases">
        <title>Genome public.</title>
        <authorList>
            <person name="Liu C."/>
            <person name="Sun Q."/>
        </authorList>
    </citation>
    <scope>NUCLEOTIDE SEQUENCE</scope>
    <source>
        <strain evidence="1">M6</strain>
    </source>
</reference>
<dbReference type="AlphaFoldDB" id="A0A934TXY1"/>
<dbReference type="EMBL" id="JAEQMG010000009">
    <property type="protein sequence ID" value="MBK6087092.1"/>
    <property type="molecule type" value="Genomic_DNA"/>
</dbReference>
<dbReference type="InterPro" id="IPR037081">
    <property type="entry name" value="Hyp_TM1506"/>
</dbReference>
<evidence type="ECO:0000313" key="1">
    <source>
        <dbReference type="EMBL" id="MBK6087092.1"/>
    </source>
</evidence>
<proteinExistence type="predicted"/>
<dbReference type="Pfam" id="PF08973">
    <property type="entry name" value="TM1506"/>
    <property type="match status" value="1"/>
</dbReference>
<dbReference type="RefSeq" id="WP_186833309.1">
    <property type="nucleotide sequence ID" value="NZ_JAEQMG010000009.1"/>
</dbReference>
<dbReference type="InterPro" id="IPR015067">
    <property type="entry name" value="DUF1893_TM1506-like"/>
</dbReference>